<gene>
    <name evidence="1" type="ORF">EV699_11771</name>
</gene>
<dbReference type="OrthoDB" id="9882404at2"/>
<dbReference type="RefSeq" id="WP_132544422.1">
    <property type="nucleotide sequence ID" value="NZ_SLWY01000017.1"/>
</dbReference>
<protein>
    <submittedName>
        <fullName evidence="1">Uncharacterized protein</fullName>
    </submittedName>
</protein>
<comment type="caution">
    <text evidence="1">The sequence shown here is derived from an EMBL/GenBank/DDBJ whole genome shotgun (WGS) entry which is preliminary data.</text>
</comment>
<name>A0A4R2L295_9GAMM</name>
<sequence>MLIDLTAADRLVEPVCTRLREEFADAAELPAAELAAWAKPQLRRAALHGLTEEEHAALYAICAWLVGEDFDRACAEPHAILAGNAPAADKAIALEAWLDRLLDA</sequence>
<evidence type="ECO:0000313" key="1">
    <source>
        <dbReference type="EMBL" id="TCO79762.1"/>
    </source>
</evidence>
<evidence type="ECO:0000313" key="2">
    <source>
        <dbReference type="Proteomes" id="UP000295765"/>
    </source>
</evidence>
<organism evidence="1 2">
    <name type="scientific">Plasticicumulans lactativorans</name>
    <dbReference type="NCBI Taxonomy" id="1133106"/>
    <lineage>
        <taxon>Bacteria</taxon>
        <taxon>Pseudomonadati</taxon>
        <taxon>Pseudomonadota</taxon>
        <taxon>Gammaproteobacteria</taxon>
        <taxon>Candidatus Competibacteraceae</taxon>
        <taxon>Plasticicumulans</taxon>
    </lineage>
</organism>
<reference evidence="1 2" key="1">
    <citation type="submission" date="2019-03" db="EMBL/GenBank/DDBJ databases">
        <title>Genomic Encyclopedia of Type Strains, Phase IV (KMG-IV): sequencing the most valuable type-strain genomes for metagenomic binning, comparative biology and taxonomic classification.</title>
        <authorList>
            <person name="Goeker M."/>
        </authorList>
    </citation>
    <scope>NUCLEOTIDE SEQUENCE [LARGE SCALE GENOMIC DNA]</scope>
    <source>
        <strain evidence="1 2">DSM 25287</strain>
    </source>
</reference>
<keyword evidence="2" id="KW-1185">Reference proteome</keyword>
<accession>A0A4R2L295</accession>
<dbReference type="AlphaFoldDB" id="A0A4R2L295"/>
<dbReference type="Proteomes" id="UP000295765">
    <property type="component" value="Unassembled WGS sequence"/>
</dbReference>
<proteinExistence type="predicted"/>
<dbReference type="EMBL" id="SLWY01000017">
    <property type="protein sequence ID" value="TCO79762.1"/>
    <property type="molecule type" value="Genomic_DNA"/>
</dbReference>